<organism evidence="2 3">
    <name type="scientific">Herpetosiphon gulosus</name>
    <dbReference type="NCBI Taxonomy" id="1973496"/>
    <lineage>
        <taxon>Bacteria</taxon>
        <taxon>Bacillati</taxon>
        <taxon>Chloroflexota</taxon>
        <taxon>Chloroflexia</taxon>
        <taxon>Herpetosiphonales</taxon>
        <taxon>Herpetosiphonaceae</taxon>
        <taxon>Herpetosiphon</taxon>
    </lineage>
</organism>
<evidence type="ECO:0000313" key="3">
    <source>
        <dbReference type="Proteomes" id="UP001428290"/>
    </source>
</evidence>
<accession>A0ABP9WXV5</accession>
<feature type="transmembrane region" description="Helical" evidence="1">
    <location>
        <begin position="208"/>
        <end position="228"/>
    </location>
</feature>
<name>A0ABP9WXV5_9CHLR</name>
<dbReference type="Gene3D" id="1.25.40.10">
    <property type="entry name" value="Tetratricopeptide repeat domain"/>
    <property type="match status" value="1"/>
</dbReference>
<sequence>MTTSSKQQAWQIGLIIGFWPIVLFALFNDSAWLYARGFNGQIISNIAAPLYFGLMLYHLRPEQRLIALVFVPFSALGEYVFSLLLELYSYKFEAIPIYVPFGHAILLSTGLLISELAWVKQREQRLRWGLLLGHISLFIGAFLLFHDSLSLLFGLGFSLIVLLYRAQLLHLIMGFLVLYIELLGTWLGCWRWDLNPLNGLLHTTNPPVGAFVCYVIADIIVIMSLRWLRWMQGYRRNPHAKGSAAYYQQKLALTQQIYAGKASGESATSNNDGFGKGYALGTVGLRYVELNQYSAAITCFERTRQLAQSRNNLVIFHLAGWHLGLLLLKQGQAHEAMLLLQAYVNYLQANNSAQAEHFAAQLAQAQLNTSDNSPSIMSR</sequence>
<reference evidence="2 3" key="1">
    <citation type="submission" date="2024-02" db="EMBL/GenBank/DDBJ databases">
        <title>Herpetosiphon gulosus NBRC 112829.</title>
        <authorList>
            <person name="Ichikawa N."/>
            <person name="Katano-Makiyama Y."/>
            <person name="Hidaka K."/>
        </authorList>
    </citation>
    <scope>NUCLEOTIDE SEQUENCE [LARGE SCALE GENOMIC DNA]</scope>
    <source>
        <strain evidence="2 3">NBRC 112829</strain>
    </source>
</reference>
<proteinExistence type="predicted"/>
<dbReference type="SUPFAM" id="SSF48452">
    <property type="entry name" value="TPR-like"/>
    <property type="match status" value="1"/>
</dbReference>
<evidence type="ECO:0008006" key="4">
    <source>
        <dbReference type="Google" id="ProtNLM"/>
    </source>
</evidence>
<feature type="transmembrane region" description="Helical" evidence="1">
    <location>
        <begin position="12"/>
        <end position="35"/>
    </location>
</feature>
<keyword evidence="1" id="KW-0812">Transmembrane</keyword>
<feature type="transmembrane region" description="Helical" evidence="1">
    <location>
        <begin position="149"/>
        <end position="164"/>
    </location>
</feature>
<protein>
    <recommendedName>
        <fullName evidence="4">Tetratricopeptide repeat protein</fullName>
    </recommendedName>
</protein>
<feature type="transmembrane region" description="Helical" evidence="1">
    <location>
        <begin position="171"/>
        <end position="188"/>
    </location>
</feature>
<keyword evidence="3" id="KW-1185">Reference proteome</keyword>
<feature type="transmembrane region" description="Helical" evidence="1">
    <location>
        <begin position="41"/>
        <end position="59"/>
    </location>
</feature>
<dbReference type="Proteomes" id="UP001428290">
    <property type="component" value="Unassembled WGS sequence"/>
</dbReference>
<evidence type="ECO:0000313" key="2">
    <source>
        <dbReference type="EMBL" id="GAA5527108.1"/>
    </source>
</evidence>
<feature type="transmembrane region" description="Helical" evidence="1">
    <location>
        <begin position="126"/>
        <end position="143"/>
    </location>
</feature>
<evidence type="ECO:0000256" key="1">
    <source>
        <dbReference type="SAM" id="Phobius"/>
    </source>
</evidence>
<dbReference type="EMBL" id="BAABRU010000003">
    <property type="protein sequence ID" value="GAA5527108.1"/>
    <property type="molecule type" value="Genomic_DNA"/>
</dbReference>
<keyword evidence="1" id="KW-0472">Membrane</keyword>
<dbReference type="InterPro" id="IPR011990">
    <property type="entry name" value="TPR-like_helical_dom_sf"/>
</dbReference>
<keyword evidence="1" id="KW-1133">Transmembrane helix</keyword>
<dbReference type="RefSeq" id="WP_345720745.1">
    <property type="nucleotide sequence ID" value="NZ_BAABRU010000003.1"/>
</dbReference>
<gene>
    <name evidence="2" type="ORF">Hgul01_00890</name>
</gene>
<comment type="caution">
    <text evidence="2">The sequence shown here is derived from an EMBL/GenBank/DDBJ whole genome shotgun (WGS) entry which is preliminary data.</text>
</comment>
<feature type="transmembrane region" description="Helical" evidence="1">
    <location>
        <begin position="66"/>
        <end position="85"/>
    </location>
</feature>
<feature type="transmembrane region" description="Helical" evidence="1">
    <location>
        <begin position="97"/>
        <end position="119"/>
    </location>
</feature>